<dbReference type="Proteomes" id="UP000699462">
    <property type="component" value="Unassembled WGS sequence"/>
</dbReference>
<evidence type="ECO:0000313" key="3">
    <source>
        <dbReference type="EMBL" id="KAF8569737.1"/>
    </source>
</evidence>
<organism evidence="3 4">
    <name type="scientific">Paragonimus westermani</name>
    <dbReference type="NCBI Taxonomy" id="34504"/>
    <lineage>
        <taxon>Eukaryota</taxon>
        <taxon>Metazoa</taxon>
        <taxon>Spiralia</taxon>
        <taxon>Lophotrochozoa</taxon>
        <taxon>Platyhelminthes</taxon>
        <taxon>Trematoda</taxon>
        <taxon>Digenea</taxon>
        <taxon>Plagiorchiida</taxon>
        <taxon>Troglotremata</taxon>
        <taxon>Troglotrematidae</taxon>
        <taxon>Paragonimus</taxon>
    </lineage>
</organism>
<sequence>MFKTKIHSLVSIFVTPILSFSVAERVSPGLEVGASVKLLITSICRSVRLYAINMTASVHRNDVQVSNTPFSQLQTELTGLTFEGLERIQVNLLMANRNKDYRKMKGPYYFPLTWYSRLISLLHPLFQEARADKETVNTFKAQILDMQTTVALAVRLACGFCGLLSLVFAVILAVMCIRTKKPCTEDNNSSTIIKLTVHSLASGEYNLPDVKAHQSSSSAKKDCDEMSNFIHQNRTHFLHAGKL</sequence>
<reference evidence="3 4" key="1">
    <citation type="submission" date="2019-07" db="EMBL/GenBank/DDBJ databases">
        <title>Annotation for the trematode Paragonimus westermani.</title>
        <authorList>
            <person name="Choi Y.-J."/>
        </authorList>
    </citation>
    <scope>NUCLEOTIDE SEQUENCE [LARGE SCALE GENOMIC DNA]</scope>
    <source>
        <strain evidence="3">180907_Pwestermani</strain>
    </source>
</reference>
<comment type="caution">
    <text evidence="3">The sequence shown here is derived from an EMBL/GenBank/DDBJ whole genome shotgun (WGS) entry which is preliminary data.</text>
</comment>
<protein>
    <submittedName>
        <fullName evidence="3">Uncharacterized protein</fullName>
    </submittedName>
</protein>
<keyword evidence="4" id="KW-1185">Reference proteome</keyword>
<gene>
    <name evidence="3" type="ORF">P879_04278</name>
</gene>
<dbReference type="OrthoDB" id="18585at2759"/>
<proteinExistence type="predicted"/>
<feature type="signal peptide" evidence="2">
    <location>
        <begin position="1"/>
        <end position="19"/>
    </location>
</feature>
<evidence type="ECO:0000313" key="4">
    <source>
        <dbReference type="Proteomes" id="UP000699462"/>
    </source>
</evidence>
<name>A0A8T0DSM6_9TREM</name>
<keyword evidence="1" id="KW-0812">Transmembrane</keyword>
<keyword evidence="1" id="KW-0472">Membrane</keyword>
<evidence type="ECO:0000256" key="2">
    <source>
        <dbReference type="SAM" id="SignalP"/>
    </source>
</evidence>
<feature type="transmembrane region" description="Helical" evidence="1">
    <location>
        <begin position="152"/>
        <end position="177"/>
    </location>
</feature>
<dbReference type="AlphaFoldDB" id="A0A8T0DSM6"/>
<feature type="chain" id="PRO_5035811187" evidence="2">
    <location>
        <begin position="20"/>
        <end position="243"/>
    </location>
</feature>
<keyword evidence="1" id="KW-1133">Transmembrane helix</keyword>
<dbReference type="EMBL" id="JTDF01001634">
    <property type="protein sequence ID" value="KAF8569737.1"/>
    <property type="molecule type" value="Genomic_DNA"/>
</dbReference>
<keyword evidence="2" id="KW-0732">Signal</keyword>
<evidence type="ECO:0000256" key="1">
    <source>
        <dbReference type="SAM" id="Phobius"/>
    </source>
</evidence>
<accession>A0A8T0DSM6</accession>